<evidence type="ECO:0000256" key="1">
    <source>
        <dbReference type="ARBA" id="ARBA00001946"/>
    </source>
</evidence>
<dbReference type="InterPro" id="IPR033749">
    <property type="entry name" value="Polyprenyl_synt_CS"/>
</dbReference>
<dbReference type="InterPro" id="IPR008949">
    <property type="entry name" value="Isoprenoid_synthase_dom_sf"/>
</dbReference>
<dbReference type="Gene3D" id="1.10.600.10">
    <property type="entry name" value="Farnesyl Diphosphate Synthase"/>
    <property type="match status" value="1"/>
</dbReference>
<keyword evidence="6" id="KW-0414">Isoprene biosynthesis</keyword>
<keyword evidence="9" id="KW-1185">Reference proteome</keyword>
<keyword evidence="3 7" id="KW-0808">Transferase</keyword>
<dbReference type="CDD" id="cd00685">
    <property type="entry name" value="Trans_IPPS_HT"/>
    <property type="match status" value="1"/>
</dbReference>
<dbReference type="PANTHER" id="PTHR43281:SF1">
    <property type="entry name" value="FARNESYL DIPHOSPHATE SYNTHASE"/>
    <property type="match status" value="1"/>
</dbReference>
<protein>
    <submittedName>
        <fullName evidence="8">Polyprenyl synthetase family protein</fullName>
    </submittedName>
</protein>
<evidence type="ECO:0000313" key="8">
    <source>
        <dbReference type="EMBL" id="MDQ8206829.1"/>
    </source>
</evidence>
<dbReference type="InterPro" id="IPR000092">
    <property type="entry name" value="Polyprenyl_synt"/>
</dbReference>
<keyword evidence="5" id="KW-0460">Magnesium</keyword>
<evidence type="ECO:0000256" key="5">
    <source>
        <dbReference type="ARBA" id="ARBA00022842"/>
    </source>
</evidence>
<dbReference type="SFLD" id="SFLDG01017">
    <property type="entry name" value="Polyprenyl_Transferase_Like"/>
    <property type="match status" value="1"/>
</dbReference>
<name>A0ABU1AUB2_9BACT</name>
<proteinExistence type="inferred from homology"/>
<accession>A0ABU1AUB2</accession>
<organism evidence="8 9">
    <name type="scientific">Thalassobacterium maritimum</name>
    <dbReference type="NCBI Taxonomy" id="3041265"/>
    <lineage>
        <taxon>Bacteria</taxon>
        <taxon>Pseudomonadati</taxon>
        <taxon>Verrucomicrobiota</taxon>
        <taxon>Opitutia</taxon>
        <taxon>Puniceicoccales</taxon>
        <taxon>Coraliomargaritaceae</taxon>
        <taxon>Thalassobacterium</taxon>
    </lineage>
</organism>
<dbReference type="SUPFAM" id="SSF48576">
    <property type="entry name" value="Terpenoid synthases"/>
    <property type="match status" value="1"/>
</dbReference>
<dbReference type="EMBL" id="JARXHW010000007">
    <property type="protein sequence ID" value="MDQ8206829.1"/>
    <property type="molecule type" value="Genomic_DNA"/>
</dbReference>
<dbReference type="NCBIfam" id="NF045485">
    <property type="entry name" value="FPPsyn"/>
    <property type="match status" value="1"/>
</dbReference>
<dbReference type="RefSeq" id="WP_308948952.1">
    <property type="nucleotide sequence ID" value="NZ_JARXHW010000007.1"/>
</dbReference>
<keyword evidence="4" id="KW-0479">Metal-binding</keyword>
<evidence type="ECO:0000256" key="2">
    <source>
        <dbReference type="ARBA" id="ARBA00006706"/>
    </source>
</evidence>
<dbReference type="SFLD" id="SFLDS00005">
    <property type="entry name" value="Isoprenoid_Synthase_Type_I"/>
    <property type="match status" value="1"/>
</dbReference>
<reference evidence="8 9" key="1">
    <citation type="submission" date="2023-04" db="EMBL/GenBank/DDBJ databases">
        <title>A novel bacteria isolated from coastal sediment.</title>
        <authorList>
            <person name="Liu X.-J."/>
            <person name="Du Z.-J."/>
        </authorList>
    </citation>
    <scope>NUCLEOTIDE SEQUENCE [LARGE SCALE GENOMIC DNA]</scope>
    <source>
        <strain evidence="8 9">SDUM461003</strain>
    </source>
</reference>
<evidence type="ECO:0000256" key="4">
    <source>
        <dbReference type="ARBA" id="ARBA00022723"/>
    </source>
</evidence>
<comment type="caution">
    <text evidence="8">The sequence shown here is derived from an EMBL/GenBank/DDBJ whole genome shotgun (WGS) entry which is preliminary data.</text>
</comment>
<evidence type="ECO:0000256" key="3">
    <source>
        <dbReference type="ARBA" id="ARBA00022679"/>
    </source>
</evidence>
<comment type="cofactor">
    <cofactor evidence="1">
        <name>Mg(2+)</name>
        <dbReference type="ChEBI" id="CHEBI:18420"/>
    </cofactor>
</comment>
<dbReference type="InterPro" id="IPR053378">
    <property type="entry name" value="Prenyl_diphosphate_synthase"/>
</dbReference>
<dbReference type="PROSITE" id="PS00723">
    <property type="entry name" value="POLYPRENYL_SYNTHASE_1"/>
    <property type="match status" value="1"/>
</dbReference>
<evidence type="ECO:0000313" key="9">
    <source>
        <dbReference type="Proteomes" id="UP001225316"/>
    </source>
</evidence>
<evidence type="ECO:0000256" key="6">
    <source>
        <dbReference type="ARBA" id="ARBA00023229"/>
    </source>
</evidence>
<dbReference type="PANTHER" id="PTHR43281">
    <property type="entry name" value="FARNESYL DIPHOSPHATE SYNTHASE"/>
    <property type="match status" value="1"/>
</dbReference>
<dbReference type="PROSITE" id="PS00444">
    <property type="entry name" value="POLYPRENYL_SYNTHASE_2"/>
    <property type="match status" value="1"/>
</dbReference>
<comment type="similarity">
    <text evidence="2 7">Belongs to the FPP/GGPP synthase family.</text>
</comment>
<gene>
    <name evidence="8" type="ORF">QEH52_04870</name>
</gene>
<dbReference type="Proteomes" id="UP001225316">
    <property type="component" value="Unassembled WGS sequence"/>
</dbReference>
<sequence>MVQASAVNPVLKEKLDQYRARVESGIDQLLPAADTRPAKLHAAMRYSMEAGGKRIRPALLFAASELFEAQADPLAAAVAIECLHTYTLIHDDLPSIDDSELRRGRPSCHAQFDEATAVLAGDALLTYTFQLLARAYSEHPALATRLIGELADASGSERLIGGQQEDIENEGKPLDADTLRYIHENKTAALLTAALKMGLFFCAPTPEQIQLVEEAGYHLGLAFQIVDDILDATSDAETMGKPVRNDAAADKSTYVALHGIEGAHAEAKRHTEAAIQALEKLGGENKLLIDLVRELETRIH</sequence>
<dbReference type="Pfam" id="PF00348">
    <property type="entry name" value="polyprenyl_synt"/>
    <property type="match status" value="1"/>
</dbReference>
<evidence type="ECO:0000256" key="7">
    <source>
        <dbReference type="RuleBase" id="RU004466"/>
    </source>
</evidence>